<feature type="domain" description="HNH nuclease" evidence="2">
    <location>
        <begin position="34"/>
        <end position="87"/>
    </location>
</feature>
<evidence type="ECO:0000256" key="1">
    <source>
        <dbReference type="SAM" id="MobiDB-lite"/>
    </source>
</evidence>
<comment type="caution">
    <text evidence="3">The sequence shown here is derived from an EMBL/GenBank/DDBJ whole genome shotgun (WGS) entry which is preliminary data.</text>
</comment>
<dbReference type="InterPro" id="IPR003615">
    <property type="entry name" value="HNH_nuc"/>
</dbReference>
<dbReference type="InterPro" id="IPR002711">
    <property type="entry name" value="HNH"/>
</dbReference>
<name>A0A2T5UCW1_9SPHN</name>
<dbReference type="GO" id="GO:0003676">
    <property type="term" value="F:nucleic acid binding"/>
    <property type="evidence" value="ECO:0007669"/>
    <property type="project" value="InterPro"/>
</dbReference>
<dbReference type="EMBL" id="QAYE01000001">
    <property type="protein sequence ID" value="PTW49347.1"/>
    <property type="molecule type" value="Genomic_DNA"/>
</dbReference>
<dbReference type="SMART" id="SM00507">
    <property type="entry name" value="HNHc"/>
    <property type="match status" value="1"/>
</dbReference>
<gene>
    <name evidence="3" type="ORF">C8J25_101855</name>
</gene>
<dbReference type="GO" id="GO:0008270">
    <property type="term" value="F:zinc ion binding"/>
    <property type="evidence" value="ECO:0007669"/>
    <property type="project" value="InterPro"/>
</dbReference>
<proteinExistence type="predicted"/>
<dbReference type="Pfam" id="PF01844">
    <property type="entry name" value="HNH"/>
    <property type="match status" value="1"/>
</dbReference>
<organism evidence="3 4">
    <name type="scientific">Sphingomonas faeni</name>
    <dbReference type="NCBI Taxonomy" id="185950"/>
    <lineage>
        <taxon>Bacteria</taxon>
        <taxon>Pseudomonadati</taxon>
        <taxon>Pseudomonadota</taxon>
        <taxon>Alphaproteobacteria</taxon>
        <taxon>Sphingomonadales</taxon>
        <taxon>Sphingomonadaceae</taxon>
        <taxon>Sphingomonas</taxon>
    </lineage>
</organism>
<reference evidence="3 4" key="1">
    <citation type="submission" date="2018-04" db="EMBL/GenBank/DDBJ databases">
        <title>Genomic Encyclopedia of Type Strains, Phase III (KMG-III): the genomes of soil and plant-associated and newly described type strains.</title>
        <authorList>
            <person name="Whitman W."/>
        </authorList>
    </citation>
    <scope>NUCLEOTIDE SEQUENCE [LARGE SCALE GENOMIC DNA]</scope>
    <source>
        <strain evidence="3 4">MA-olki</strain>
    </source>
</reference>
<evidence type="ECO:0000259" key="2">
    <source>
        <dbReference type="SMART" id="SM00507"/>
    </source>
</evidence>
<feature type="region of interest" description="Disordered" evidence="1">
    <location>
        <begin position="1"/>
        <end position="26"/>
    </location>
</feature>
<dbReference type="AlphaFoldDB" id="A0A2T5UCW1"/>
<dbReference type="GO" id="GO:0004519">
    <property type="term" value="F:endonuclease activity"/>
    <property type="evidence" value="ECO:0007669"/>
    <property type="project" value="InterPro"/>
</dbReference>
<protein>
    <submittedName>
        <fullName evidence="3">5-methylcytosine-specific restriction protein A</fullName>
    </submittedName>
</protein>
<dbReference type="Proteomes" id="UP000244013">
    <property type="component" value="Unassembled WGS sequence"/>
</dbReference>
<sequence>MPDKPKTFGRVARKATQKQGGSAGLRDTSARYQRLRERLMTAEPLCRYHKAQGQIVAATILDHIIALALGGTNDPDNLAPACLDCNTEKAKAEQRYLRAGHDVRFVASDPALGRWLTLAGNPTLQRS</sequence>
<evidence type="ECO:0000313" key="3">
    <source>
        <dbReference type="EMBL" id="PTW49347.1"/>
    </source>
</evidence>
<accession>A0A2T5UCW1</accession>
<dbReference type="CDD" id="cd00085">
    <property type="entry name" value="HNHc"/>
    <property type="match status" value="1"/>
</dbReference>
<evidence type="ECO:0000313" key="4">
    <source>
        <dbReference type="Proteomes" id="UP000244013"/>
    </source>
</evidence>
<dbReference type="Gene3D" id="1.10.30.50">
    <property type="match status" value="1"/>
</dbReference>